<dbReference type="EMBL" id="LEKT01000003">
    <property type="protein sequence ID" value="KMO87652.1"/>
    <property type="molecule type" value="Genomic_DNA"/>
</dbReference>
<keyword evidence="2" id="KW-1185">Reference proteome</keyword>
<dbReference type="PATRIC" id="fig|1122219.3.peg.1168"/>
<dbReference type="Proteomes" id="UP000036503">
    <property type="component" value="Unassembled WGS sequence"/>
</dbReference>
<proteinExistence type="predicted"/>
<dbReference type="STRING" id="39029.BSR42_00885"/>
<reference evidence="1 2" key="1">
    <citation type="submission" date="2015-06" db="EMBL/GenBank/DDBJ databases">
        <title>Draft genome sequence of beer spoilage bacterium Megasphaera cerevisiae type strain 20462.</title>
        <authorList>
            <person name="Kutumbaka K."/>
            <person name="Pasmowitz J."/>
            <person name="Mategko J."/>
            <person name="Reyes D."/>
            <person name="Friedrich A."/>
            <person name="Han S."/>
            <person name="Martens-Habbena W."/>
            <person name="Neal-McKinney J."/>
            <person name="Janagama H.K."/>
            <person name="Nadala C."/>
            <person name="Samadpour M."/>
        </authorList>
    </citation>
    <scope>NUCLEOTIDE SEQUENCE [LARGE SCALE GENOMIC DNA]</scope>
    <source>
        <strain evidence="1 2">DSM 20462</strain>
    </source>
</reference>
<dbReference type="RefSeq" id="WP_048513107.1">
    <property type="nucleotide sequence ID" value="NZ_FUXD01000066.1"/>
</dbReference>
<organism evidence="1 2">
    <name type="scientific">Megasphaera cerevisiae DSM 20462</name>
    <dbReference type="NCBI Taxonomy" id="1122219"/>
    <lineage>
        <taxon>Bacteria</taxon>
        <taxon>Bacillati</taxon>
        <taxon>Bacillota</taxon>
        <taxon>Negativicutes</taxon>
        <taxon>Veillonellales</taxon>
        <taxon>Veillonellaceae</taxon>
        <taxon>Megasphaera</taxon>
    </lineage>
</organism>
<dbReference type="OrthoDB" id="1622684at2"/>
<accession>A0A0J6X0G8</accession>
<protein>
    <submittedName>
        <fullName evidence="1">Uncharacterized protein</fullName>
    </submittedName>
</protein>
<sequence>MRAQFFDGFDFSQYKFSIVAVEHVNDLFQIETFGLHPIMYNEACLRGYTCIFGFNEDKKLALHKLLTNNNGMPAPDIDGAAAVPFRSPAGDLKYELHHAIDYTGSILIANSFIEKYFVPFGFQLPHAFRKVFELTFDHGVFVQVDDRSEQARQLRIEYEEPVGPRKKVQIRLGGLMNKSEEYGFDDETIAQYMDLSYDTKYLFT</sequence>
<comment type="caution">
    <text evidence="1">The sequence shown here is derived from an EMBL/GenBank/DDBJ whole genome shotgun (WGS) entry which is preliminary data.</text>
</comment>
<dbReference type="AlphaFoldDB" id="A0A0J6X0G8"/>
<dbReference type="InParanoid" id="A0A0J6X0G8"/>
<gene>
    <name evidence="1" type="ORF">AB840_01805</name>
</gene>
<evidence type="ECO:0000313" key="2">
    <source>
        <dbReference type="Proteomes" id="UP000036503"/>
    </source>
</evidence>
<name>A0A0J6X0G8_9FIRM</name>
<evidence type="ECO:0000313" key="1">
    <source>
        <dbReference type="EMBL" id="KMO87652.1"/>
    </source>
</evidence>